<comment type="similarity">
    <text evidence="1">Belongs to the oxygen-dependent FAD-linked oxidoreductase family.</text>
</comment>
<dbReference type="InterPro" id="IPR016166">
    <property type="entry name" value="FAD-bd_PCMH"/>
</dbReference>
<evidence type="ECO:0000256" key="1">
    <source>
        <dbReference type="ARBA" id="ARBA00005466"/>
    </source>
</evidence>
<sequence length="500" mass="54470">MLYRNLLTVALQGASLTNAVATMGRTTLEEGAACACEQLAVTLDGAVILPDSADYERESLNFWDIRAVLEPKCIVFPEDPSQVSTAVSVLTSCGAQFAIRGGGHMNFPGSNNIDGGVLLALNHLKDIHVAADNKTVDVGPGTTWADVYGALDAYDLYCIGGRLKNIGVPGLSLIGGFHYLINKYGMVMDNIVNYDVVLGNGTQVIANSTSNPDLFWALKGGANNLGIVTKFTLKTFPIPQISTTIQVFNESVIKDFIAATVDMANYRNLDVGAGPIITITYNTTTREVDAVLRGVQEGNESPPSSFRNFSAIPSVVTQNAVMRPIEWHNSLDSPFQMFRVQFAQKTMEPDTEQLFRIYQLWKKSVDGLSDVEGLIPTLVLNLLPASALTVGKTNGVGNVWGLNDDQSLIIWQFSTGWDKAASDLRMTNWAKNLLDFLHAENQVKGLASEFLYMGDSGEFQDPFLGYPKENVARLRAVREQYDPSGTFSVLNWGGFKLPSV</sequence>
<comment type="caution">
    <text evidence="6">The sequence shown here is derived from an EMBL/GenBank/DDBJ whole genome shotgun (WGS) entry which is preliminary data.</text>
</comment>
<keyword evidence="2" id="KW-0285">Flavoprotein</keyword>
<evidence type="ECO:0000259" key="5">
    <source>
        <dbReference type="PROSITE" id="PS51387"/>
    </source>
</evidence>
<evidence type="ECO:0000256" key="2">
    <source>
        <dbReference type="ARBA" id="ARBA00022630"/>
    </source>
</evidence>
<protein>
    <recommendedName>
        <fullName evidence="5">FAD-binding PCMH-type domain-containing protein</fullName>
    </recommendedName>
</protein>
<organism evidence="6 7">
    <name type="scientific">Xylaria arbuscula</name>
    <dbReference type="NCBI Taxonomy" id="114810"/>
    <lineage>
        <taxon>Eukaryota</taxon>
        <taxon>Fungi</taxon>
        <taxon>Dikarya</taxon>
        <taxon>Ascomycota</taxon>
        <taxon>Pezizomycotina</taxon>
        <taxon>Sordariomycetes</taxon>
        <taxon>Xylariomycetidae</taxon>
        <taxon>Xylariales</taxon>
        <taxon>Xylariaceae</taxon>
        <taxon>Xylaria</taxon>
    </lineage>
</organism>
<dbReference type="VEuPathDB" id="FungiDB:F4678DRAFT_477264"/>
<dbReference type="Pfam" id="PF01565">
    <property type="entry name" value="FAD_binding_4"/>
    <property type="match status" value="1"/>
</dbReference>
<dbReference type="InterPro" id="IPR006094">
    <property type="entry name" value="Oxid_FAD_bind_N"/>
</dbReference>
<dbReference type="PROSITE" id="PS51387">
    <property type="entry name" value="FAD_PCMH"/>
    <property type="match status" value="1"/>
</dbReference>
<feature type="domain" description="FAD-binding PCMH-type" evidence="5">
    <location>
        <begin position="67"/>
        <end position="238"/>
    </location>
</feature>
<proteinExistence type="inferred from homology"/>
<dbReference type="AlphaFoldDB" id="A0A9W8NMR5"/>
<dbReference type="Gene3D" id="3.30.465.10">
    <property type="match status" value="1"/>
</dbReference>
<gene>
    <name evidence="6" type="ORF">NPX13_g511</name>
</gene>
<dbReference type="GO" id="GO:0071949">
    <property type="term" value="F:FAD binding"/>
    <property type="evidence" value="ECO:0007669"/>
    <property type="project" value="InterPro"/>
</dbReference>
<keyword evidence="4" id="KW-0560">Oxidoreductase</keyword>
<accession>A0A9W8NMR5</accession>
<dbReference type="InterPro" id="IPR050416">
    <property type="entry name" value="FAD-linked_Oxidoreductase"/>
</dbReference>
<name>A0A9W8NMR5_9PEZI</name>
<dbReference type="SUPFAM" id="SSF56176">
    <property type="entry name" value="FAD-binding/transporter-associated domain-like"/>
    <property type="match status" value="1"/>
</dbReference>
<dbReference type="InterPro" id="IPR036318">
    <property type="entry name" value="FAD-bd_PCMH-like_sf"/>
</dbReference>
<keyword evidence="3" id="KW-0274">FAD</keyword>
<evidence type="ECO:0000313" key="6">
    <source>
        <dbReference type="EMBL" id="KAJ3580053.1"/>
    </source>
</evidence>
<dbReference type="GO" id="GO:0016491">
    <property type="term" value="F:oxidoreductase activity"/>
    <property type="evidence" value="ECO:0007669"/>
    <property type="project" value="UniProtKB-KW"/>
</dbReference>
<dbReference type="PANTHER" id="PTHR42973">
    <property type="entry name" value="BINDING OXIDOREDUCTASE, PUTATIVE (AFU_ORTHOLOGUE AFUA_1G17690)-RELATED"/>
    <property type="match status" value="1"/>
</dbReference>
<keyword evidence="7" id="KW-1185">Reference proteome</keyword>
<evidence type="ECO:0000256" key="3">
    <source>
        <dbReference type="ARBA" id="ARBA00022827"/>
    </source>
</evidence>
<evidence type="ECO:0000313" key="7">
    <source>
        <dbReference type="Proteomes" id="UP001148614"/>
    </source>
</evidence>
<evidence type="ECO:0000256" key="4">
    <source>
        <dbReference type="ARBA" id="ARBA00023002"/>
    </source>
</evidence>
<dbReference type="Proteomes" id="UP001148614">
    <property type="component" value="Unassembled WGS sequence"/>
</dbReference>
<dbReference type="InterPro" id="IPR016169">
    <property type="entry name" value="FAD-bd_PCMH_sub2"/>
</dbReference>
<dbReference type="PANTHER" id="PTHR42973:SF53">
    <property type="entry name" value="FAD-BINDING PCMH-TYPE DOMAIN-CONTAINING PROTEIN-RELATED"/>
    <property type="match status" value="1"/>
</dbReference>
<reference evidence="6" key="1">
    <citation type="submission" date="2022-07" db="EMBL/GenBank/DDBJ databases">
        <title>Genome Sequence of Xylaria arbuscula.</title>
        <authorList>
            <person name="Buettner E."/>
        </authorList>
    </citation>
    <scope>NUCLEOTIDE SEQUENCE</scope>
    <source>
        <strain evidence="6">VT107</strain>
    </source>
</reference>
<dbReference type="EMBL" id="JANPWZ010000033">
    <property type="protein sequence ID" value="KAJ3580053.1"/>
    <property type="molecule type" value="Genomic_DNA"/>
</dbReference>